<organism evidence="1 2">
    <name type="scientific">Thiohalomonas denitrificans</name>
    <dbReference type="NCBI Taxonomy" id="415747"/>
    <lineage>
        <taxon>Bacteria</taxon>
        <taxon>Pseudomonadati</taxon>
        <taxon>Pseudomonadota</taxon>
        <taxon>Gammaproteobacteria</taxon>
        <taxon>Thiohalomonadales</taxon>
        <taxon>Thiohalomonadaceae</taxon>
        <taxon>Thiohalomonas</taxon>
    </lineage>
</organism>
<accession>A0A1G5PU97</accession>
<sequence>MSKNFSRRCPPGWAHAHLWLLWSGMAFGNTAEMLSAGVSHLRYQYTSAETDEYFDASGGRRSLGAVYDETLKEHGLSTEEPSVYRVDTDGRFTQIRHDLYFEYGITASLNFGLWTHYLDRQLEYSASLDREAGWSALPEPLQVGIEGVVAVADNAADGSASAWGDTVIGLKHRLIGEDNDDPFRFAYTLGVRLPTGHVADPLQPRDISVGDGQTDLGIWFAWDWEPGERWLFNLHTRHEYQFKGKEDEADPTGTRKLSREFQPGLYHYVELLAFRRIPRPGFNGFVALKAIYETQAVRREQQYDAATEQYRGALLAVDHTDSMLLRLEPEIGFNLYPSGIPVSVRLYYGLPLRGRNSLAAEYVGLRFDLFW</sequence>
<reference evidence="1 2" key="1">
    <citation type="submission" date="2016-10" db="EMBL/GenBank/DDBJ databases">
        <authorList>
            <person name="de Groot N.N."/>
        </authorList>
    </citation>
    <scope>NUCLEOTIDE SEQUENCE [LARGE SCALE GENOMIC DNA]</scope>
    <source>
        <strain evidence="1 2">HLD2</strain>
    </source>
</reference>
<dbReference type="Proteomes" id="UP000199648">
    <property type="component" value="Unassembled WGS sequence"/>
</dbReference>
<evidence type="ECO:0000313" key="2">
    <source>
        <dbReference type="Proteomes" id="UP000199648"/>
    </source>
</evidence>
<name>A0A1G5PU97_9GAMM</name>
<dbReference type="AlphaFoldDB" id="A0A1G5PU97"/>
<proteinExistence type="predicted"/>
<gene>
    <name evidence="1" type="ORF">SAMN03097708_00803</name>
</gene>
<dbReference type="EMBL" id="FMWD01000002">
    <property type="protein sequence ID" value="SCZ52781.1"/>
    <property type="molecule type" value="Genomic_DNA"/>
</dbReference>
<protein>
    <submittedName>
        <fullName evidence="1">Putative MetA-pathway of phenol degradation</fullName>
    </submittedName>
</protein>
<dbReference type="OrthoDB" id="8639774at2"/>
<dbReference type="RefSeq" id="WP_092992849.1">
    <property type="nucleotide sequence ID" value="NZ_FMWD01000002.1"/>
</dbReference>
<evidence type="ECO:0000313" key="1">
    <source>
        <dbReference type="EMBL" id="SCZ52781.1"/>
    </source>
</evidence>
<keyword evidence="2" id="KW-1185">Reference proteome</keyword>